<sequence length="331" mass="35308">MRPLVAITMGDPAGVGPEISLKAAVSAEVSSFARPLILGSGLVLRYYANLLKISVPLRSIDSPAEYQDGFVNYISVNNLSLADFEIGKVSPLCGRAAYEYLEAGIRMALRGEASAIATAPLNKEALHRAGLEFAGHTEILAKLTGTKDYAMMLVAGNLRVMHVSTHVALRGACDMVKKERVYKIVTLAATAAASLGVRDPRIAVAGLNPHAGEGGLFGDEEIYEIAPAVEKAREQGLSVYGPLPPDTVFLKASRGEYDVVVAMYHDQGHIAVKMAGFERGVNVTVGLPIIRTSVDHGTAFDIAGRGIADERSMVEAVKLAAEMVKYKNEKK</sequence>
<dbReference type="KEGG" id="tpd:Teth39_1674"/>
<accession>B0KBL6</accession>
<keyword evidence="8" id="KW-1185">Reference proteome</keyword>
<evidence type="ECO:0000256" key="2">
    <source>
        <dbReference type="ARBA" id="ARBA00009464"/>
    </source>
</evidence>
<protein>
    <submittedName>
        <fullName evidence="7">4-hydroxythreonine-4-phosphate dehydrogenase</fullName>
        <ecNumber evidence="7">1.1.1.262</ecNumber>
    </submittedName>
</protein>
<dbReference type="PANTHER" id="PTHR30004:SF6">
    <property type="entry name" value="D-THREONATE 4-PHOSPHATE DEHYDROGENASE"/>
    <property type="match status" value="1"/>
</dbReference>
<dbReference type="HOGENOM" id="CLU_040168_1_0_9"/>
<dbReference type="EMBL" id="CP000924">
    <property type="protein sequence ID" value="ABY95311.1"/>
    <property type="molecule type" value="Genomic_DNA"/>
</dbReference>
<organism evidence="7 8">
    <name type="scientific">Thermoanaerobacter pseudethanolicus (strain ATCC 33223 / 39E)</name>
    <name type="common">Clostridium thermohydrosulfuricum</name>
    <dbReference type="NCBI Taxonomy" id="340099"/>
    <lineage>
        <taxon>Bacteria</taxon>
        <taxon>Bacillati</taxon>
        <taxon>Bacillota</taxon>
        <taxon>Clostridia</taxon>
        <taxon>Thermoanaerobacterales</taxon>
        <taxon>Thermoanaerobacteraceae</taxon>
        <taxon>Thermoanaerobacter</taxon>
    </lineage>
</organism>
<evidence type="ECO:0000256" key="4">
    <source>
        <dbReference type="ARBA" id="ARBA00022723"/>
    </source>
</evidence>
<keyword evidence="6" id="KW-0520">NAD</keyword>
<dbReference type="AlphaFoldDB" id="B0KBL6"/>
<dbReference type="SMR" id="B0KBL6"/>
<comment type="similarity">
    <text evidence="2">Belongs to the PdxA family. PdxA2 subfamily.</text>
</comment>
<dbReference type="GO" id="GO:0046872">
    <property type="term" value="F:metal ion binding"/>
    <property type="evidence" value="ECO:0007669"/>
    <property type="project" value="UniProtKB-KW"/>
</dbReference>
<evidence type="ECO:0000313" key="7">
    <source>
        <dbReference type="EMBL" id="ABY95311.1"/>
    </source>
</evidence>
<dbReference type="SUPFAM" id="SSF53659">
    <property type="entry name" value="Isocitrate/Isopropylmalate dehydrogenase-like"/>
    <property type="match status" value="1"/>
</dbReference>
<dbReference type="Proteomes" id="UP000002156">
    <property type="component" value="Chromosome"/>
</dbReference>
<dbReference type="Gene3D" id="3.40.718.10">
    <property type="entry name" value="Isopropylmalate Dehydrogenase"/>
    <property type="match status" value="1"/>
</dbReference>
<dbReference type="GO" id="GO:0051287">
    <property type="term" value="F:NAD binding"/>
    <property type="evidence" value="ECO:0007669"/>
    <property type="project" value="InterPro"/>
</dbReference>
<comment type="subunit">
    <text evidence="3">Homodimer.</text>
</comment>
<dbReference type="InterPro" id="IPR005255">
    <property type="entry name" value="PdxA_fam"/>
</dbReference>
<keyword evidence="4" id="KW-0479">Metal-binding</keyword>
<evidence type="ECO:0000256" key="1">
    <source>
        <dbReference type="ARBA" id="ARBA00001968"/>
    </source>
</evidence>
<dbReference type="Pfam" id="PF04166">
    <property type="entry name" value="PdxA"/>
    <property type="match status" value="1"/>
</dbReference>
<keyword evidence="5 7" id="KW-0560">Oxidoreductase</keyword>
<dbReference type="STRING" id="340099.Teth39_1674"/>
<evidence type="ECO:0000256" key="3">
    <source>
        <dbReference type="ARBA" id="ARBA00011738"/>
    </source>
</evidence>
<evidence type="ECO:0000256" key="6">
    <source>
        <dbReference type="ARBA" id="ARBA00023027"/>
    </source>
</evidence>
<gene>
    <name evidence="7" type="ordered locus">Teth39_1674</name>
</gene>
<reference evidence="8" key="1">
    <citation type="submission" date="2008-01" db="EMBL/GenBank/DDBJ databases">
        <title>Complete sequence of Thermoanaerobacter pseudethanolicus 39E.</title>
        <authorList>
            <person name="Copeland A."/>
            <person name="Lucas S."/>
            <person name="Lapidus A."/>
            <person name="Barry K."/>
            <person name="Glavina del Rio T."/>
            <person name="Dalin E."/>
            <person name="Tice H."/>
            <person name="Pitluck S."/>
            <person name="Bruce D."/>
            <person name="Goodwin L."/>
            <person name="Saunders E."/>
            <person name="Brettin T."/>
            <person name="Detter J.C."/>
            <person name="Han C."/>
            <person name="Schmutz J."/>
            <person name="Larimer F."/>
            <person name="Land M."/>
            <person name="Hauser L."/>
            <person name="Kyrpides N."/>
            <person name="Lykidis A."/>
            <person name="Hemme C."/>
            <person name="Fields M.W."/>
            <person name="He Z."/>
            <person name="Zhou J."/>
            <person name="Richardson P."/>
        </authorList>
    </citation>
    <scope>NUCLEOTIDE SEQUENCE [LARGE SCALE GENOMIC DNA]</scope>
    <source>
        <strain evidence="8">ATCC 33223 / DSM 2355 / 39E</strain>
    </source>
</reference>
<comment type="cofactor">
    <cofactor evidence="1">
        <name>a divalent metal cation</name>
        <dbReference type="ChEBI" id="CHEBI:60240"/>
    </cofactor>
</comment>
<dbReference type="NCBIfam" id="TIGR00557">
    <property type="entry name" value="pdxA"/>
    <property type="match status" value="1"/>
</dbReference>
<dbReference type="PANTHER" id="PTHR30004">
    <property type="entry name" value="4-HYDROXYTHREONINE-4-PHOSPHATE DEHYDROGENASE"/>
    <property type="match status" value="1"/>
</dbReference>
<name>B0KBL6_THEP3</name>
<dbReference type="eggNOG" id="COG1995">
    <property type="taxonomic scope" value="Bacteria"/>
</dbReference>
<evidence type="ECO:0000256" key="5">
    <source>
        <dbReference type="ARBA" id="ARBA00023002"/>
    </source>
</evidence>
<dbReference type="EC" id="1.1.1.262" evidence="7"/>
<dbReference type="RefSeq" id="WP_012269549.1">
    <property type="nucleotide sequence ID" value="NC_010321.1"/>
</dbReference>
<evidence type="ECO:0000313" key="8">
    <source>
        <dbReference type="Proteomes" id="UP000002156"/>
    </source>
</evidence>
<proteinExistence type="inferred from homology"/>
<dbReference type="GO" id="GO:0050570">
    <property type="term" value="F:4-hydroxythreonine-4-phosphate dehydrogenase activity"/>
    <property type="evidence" value="ECO:0007669"/>
    <property type="project" value="UniProtKB-EC"/>
</dbReference>